<accession>A0A0F3GLR6</accession>
<protein>
    <submittedName>
        <fullName evidence="1">Uncharacterized protein</fullName>
    </submittedName>
</protein>
<evidence type="ECO:0000313" key="1">
    <source>
        <dbReference type="EMBL" id="KJU82762.1"/>
    </source>
</evidence>
<dbReference type="AlphaFoldDB" id="A0A0F3GLR6"/>
<comment type="caution">
    <text evidence="1">The sequence shown here is derived from an EMBL/GenBank/DDBJ whole genome shotgun (WGS) entry which is preliminary data.</text>
</comment>
<dbReference type="Proteomes" id="UP000033423">
    <property type="component" value="Unassembled WGS sequence"/>
</dbReference>
<gene>
    <name evidence="1" type="ORF">MBAV_005043</name>
</gene>
<reference evidence="1 2" key="1">
    <citation type="submission" date="2015-02" db="EMBL/GenBank/DDBJ databases">
        <title>Single-cell genomics of uncultivated deep-branching MTB reveals a conserved set of magnetosome genes.</title>
        <authorList>
            <person name="Kolinko S."/>
            <person name="Richter M."/>
            <person name="Glockner F.O."/>
            <person name="Brachmann A."/>
            <person name="Schuler D."/>
        </authorList>
    </citation>
    <scope>NUCLEOTIDE SEQUENCE [LARGE SCALE GENOMIC DNA]</scope>
    <source>
        <strain evidence="1">TM-1</strain>
    </source>
</reference>
<proteinExistence type="predicted"/>
<sequence length="77" mass="8448">MDKTDTWSSISTESTNRCSFSILTVKTVLNISLSSRLSVCLSHEKWNRLFLLLFGCTPPATSPNNLISPSGVSNRVS</sequence>
<evidence type="ECO:0000313" key="2">
    <source>
        <dbReference type="Proteomes" id="UP000033423"/>
    </source>
</evidence>
<organism evidence="1 2">
    <name type="scientific">Candidatus Magnetobacterium bavaricum</name>
    <dbReference type="NCBI Taxonomy" id="29290"/>
    <lineage>
        <taxon>Bacteria</taxon>
        <taxon>Pseudomonadati</taxon>
        <taxon>Nitrospirota</taxon>
        <taxon>Thermodesulfovibrionia</taxon>
        <taxon>Thermodesulfovibrionales</taxon>
        <taxon>Candidatus Magnetobacteriaceae</taxon>
        <taxon>Candidatus Magnetobacterium</taxon>
    </lineage>
</organism>
<name>A0A0F3GLR6_9BACT</name>
<keyword evidence="2" id="KW-1185">Reference proteome</keyword>
<dbReference type="EMBL" id="LACI01002180">
    <property type="protein sequence ID" value="KJU82762.1"/>
    <property type="molecule type" value="Genomic_DNA"/>
</dbReference>